<proteinExistence type="predicted"/>
<dbReference type="RefSeq" id="WP_150863051.1">
    <property type="nucleotide sequence ID" value="NZ_VYXP01000002.1"/>
</dbReference>
<gene>
    <name evidence="2" type="ORF">F3N42_03825</name>
</gene>
<dbReference type="AlphaFoldDB" id="A0A5N0TER6"/>
<accession>A0A5N0TER6</accession>
<reference evidence="2 3" key="1">
    <citation type="submission" date="2019-09" db="EMBL/GenBank/DDBJ databases">
        <title>Wenzhouxiangella sp. Genome sequencing and assembly.</title>
        <authorList>
            <person name="Zhang R."/>
        </authorList>
    </citation>
    <scope>NUCLEOTIDE SEQUENCE [LARGE SCALE GENOMIC DNA]</scope>
    <source>
        <strain evidence="2 3">W260</strain>
    </source>
</reference>
<sequence>MLITREELQALTGYTRQKEIRDWLAENGIPFRTRPDGWPSLTWRVYEEALLGGRTSRPNFSHLRKAG</sequence>
<dbReference type="Proteomes" id="UP000325372">
    <property type="component" value="Unassembled WGS sequence"/>
</dbReference>
<evidence type="ECO:0000259" key="1">
    <source>
        <dbReference type="Pfam" id="PF13986"/>
    </source>
</evidence>
<keyword evidence="3" id="KW-1185">Reference proteome</keyword>
<protein>
    <submittedName>
        <fullName evidence="2">DUF4224 domain-containing protein</fullName>
    </submittedName>
</protein>
<evidence type="ECO:0000313" key="3">
    <source>
        <dbReference type="Proteomes" id="UP000325372"/>
    </source>
</evidence>
<dbReference type="InterPro" id="IPR025319">
    <property type="entry name" value="DUF4224"/>
</dbReference>
<feature type="domain" description="DUF4224" evidence="1">
    <location>
        <begin position="2"/>
        <end position="44"/>
    </location>
</feature>
<evidence type="ECO:0000313" key="2">
    <source>
        <dbReference type="EMBL" id="KAA9133490.1"/>
    </source>
</evidence>
<comment type="caution">
    <text evidence="2">The sequence shown here is derived from an EMBL/GenBank/DDBJ whole genome shotgun (WGS) entry which is preliminary data.</text>
</comment>
<organism evidence="2 3">
    <name type="scientific">Marinihelvus fidelis</name>
    <dbReference type="NCBI Taxonomy" id="2613842"/>
    <lineage>
        <taxon>Bacteria</taxon>
        <taxon>Pseudomonadati</taxon>
        <taxon>Pseudomonadota</taxon>
        <taxon>Gammaproteobacteria</taxon>
        <taxon>Chromatiales</taxon>
        <taxon>Wenzhouxiangellaceae</taxon>
        <taxon>Marinihelvus</taxon>
    </lineage>
</organism>
<name>A0A5N0TER6_9GAMM</name>
<dbReference type="EMBL" id="VYXP01000002">
    <property type="protein sequence ID" value="KAA9133490.1"/>
    <property type="molecule type" value="Genomic_DNA"/>
</dbReference>
<dbReference type="Pfam" id="PF13986">
    <property type="entry name" value="DUF4224"/>
    <property type="match status" value="1"/>
</dbReference>